<feature type="transmembrane region" description="Helical" evidence="1">
    <location>
        <begin position="62"/>
        <end position="80"/>
    </location>
</feature>
<dbReference type="OrthoDB" id="5243487at2"/>
<sequence length="539" mass="56770">MSTMIDDHEVHEDAAGPVPAAVPDHVEVRRHAGVAAGVGLTASAVAIAYFGRATQSGSALDWAFVVAMGLLGAYWLVGLVDARTPLLVADAQGIRIRLGRTWRGLPWTAVHHVEHTPRRGLLRDGRLVVVPHNLELIESELTGAGKRHTTFSRLLHGAPFAVPLGLSTRVVGAGDDLTGALGRVARDASQIVVLEPTVEDEITEDEVVEDEVVVEVPVVASPTPAALRETGVARRSEVRRDFVPADDADLDDEPVGRELRSPGRVSLVEETQSWGDRVRAIARAGEPVEPLVLDDFEVEPAEDPVIGPELAAARTRLGLTVDQLADRTRIRPHVIEAVEVDDFEPCGGDFYARGHLRTLARVLGIDVAPLLASYDERYAHAPINPRRVFEAELATGANGSIRGTRGGPNWSVLVAVVMAVVLAWSIARLVMDTPPDVRGNTPVLNGSGGPQGTGNAAPADPVAVVVTAPSGGAQVVVRDGTGEEVFKGNLAVGQTRELEASPPVRVMSTDGSVTVSLAGGDARAVGEPGVAGQGTYVVD</sequence>
<keyword evidence="1" id="KW-1133">Transmembrane helix</keyword>
<proteinExistence type="predicted"/>
<dbReference type="InterPro" id="IPR050400">
    <property type="entry name" value="Bact_Cytoskel_RodZ"/>
</dbReference>
<name>A0A1H4WW76_9ACTN</name>
<gene>
    <name evidence="2" type="ORF">SAMN04489844_3381</name>
</gene>
<dbReference type="PANTHER" id="PTHR34475:SF1">
    <property type="entry name" value="CYTOSKELETON PROTEIN RODZ"/>
    <property type="match status" value="1"/>
</dbReference>
<dbReference type="PANTHER" id="PTHR34475">
    <property type="match status" value="1"/>
</dbReference>
<dbReference type="CDD" id="cd00093">
    <property type="entry name" value="HTH_XRE"/>
    <property type="match status" value="1"/>
</dbReference>
<dbReference type="Pfam" id="PF13413">
    <property type="entry name" value="HTH_25"/>
    <property type="match status" value="1"/>
</dbReference>
<evidence type="ECO:0000313" key="3">
    <source>
        <dbReference type="Proteomes" id="UP000198742"/>
    </source>
</evidence>
<evidence type="ECO:0000313" key="2">
    <source>
        <dbReference type="EMBL" id="SEC97652.1"/>
    </source>
</evidence>
<dbReference type="RefSeq" id="WP_090970435.1">
    <property type="nucleotide sequence ID" value="NZ_FNRT01000002.1"/>
</dbReference>
<dbReference type="InterPro" id="IPR010982">
    <property type="entry name" value="Lambda_DNA-bd_dom_sf"/>
</dbReference>
<dbReference type="GO" id="GO:0003677">
    <property type="term" value="F:DNA binding"/>
    <property type="evidence" value="ECO:0007669"/>
    <property type="project" value="InterPro"/>
</dbReference>
<dbReference type="Proteomes" id="UP000198742">
    <property type="component" value="Unassembled WGS sequence"/>
</dbReference>
<keyword evidence="1" id="KW-0472">Membrane</keyword>
<evidence type="ECO:0000256" key="1">
    <source>
        <dbReference type="SAM" id="Phobius"/>
    </source>
</evidence>
<dbReference type="STRING" id="402596.SAMN04489844_3381"/>
<protein>
    <submittedName>
        <fullName evidence="2">Helix-turn-helix domain-containing protein</fullName>
    </submittedName>
</protein>
<dbReference type="EMBL" id="FNRT01000002">
    <property type="protein sequence ID" value="SEC97652.1"/>
    <property type="molecule type" value="Genomic_DNA"/>
</dbReference>
<reference evidence="3" key="1">
    <citation type="submission" date="2016-10" db="EMBL/GenBank/DDBJ databases">
        <authorList>
            <person name="Varghese N."/>
            <person name="Submissions S."/>
        </authorList>
    </citation>
    <scope>NUCLEOTIDE SEQUENCE [LARGE SCALE GENOMIC DNA]</scope>
    <source>
        <strain evidence="3">DSM 22017</strain>
    </source>
</reference>
<organism evidence="2 3">
    <name type="scientific">Nocardioides exalbidus</name>
    <dbReference type="NCBI Taxonomy" id="402596"/>
    <lineage>
        <taxon>Bacteria</taxon>
        <taxon>Bacillati</taxon>
        <taxon>Actinomycetota</taxon>
        <taxon>Actinomycetes</taxon>
        <taxon>Propionibacteriales</taxon>
        <taxon>Nocardioidaceae</taxon>
        <taxon>Nocardioides</taxon>
    </lineage>
</organism>
<keyword evidence="3" id="KW-1185">Reference proteome</keyword>
<dbReference type="Gene3D" id="1.10.260.40">
    <property type="entry name" value="lambda repressor-like DNA-binding domains"/>
    <property type="match status" value="1"/>
</dbReference>
<accession>A0A1H4WW76</accession>
<dbReference type="AlphaFoldDB" id="A0A1H4WW76"/>
<dbReference type="InterPro" id="IPR001387">
    <property type="entry name" value="Cro/C1-type_HTH"/>
</dbReference>
<keyword evidence="1" id="KW-0812">Transmembrane</keyword>
<feature type="transmembrane region" description="Helical" evidence="1">
    <location>
        <begin position="32"/>
        <end position="50"/>
    </location>
</feature>